<evidence type="ECO:0000313" key="1">
    <source>
        <dbReference type="EMBL" id="KHF97921.1"/>
    </source>
</evidence>
<dbReference type="AlphaFoldDB" id="A0A0B0MC41"/>
<proteinExistence type="predicted"/>
<sequence>MLPILCSILASLASNRSQHSPVMLVNKSRQIIKEDSPICNFNLRR</sequence>
<keyword evidence="2" id="KW-1185">Reference proteome</keyword>
<dbReference type="Proteomes" id="UP000032142">
    <property type="component" value="Unassembled WGS sequence"/>
</dbReference>
<organism evidence="1 2">
    <name type="scientific">Gossypium arboreum</name>
    <name type="common">Tree cotton</name>
    <name type="synonym">Gossypium nanking</name>
    <dbReference type="NCBI Taxonomy" id="29729"/>
    <lineage>
        <taxon>Eukaryota</taxon>
        <taxon>Viridiplantae</taxon>
        <taxon>Streptophyta</taxon>
        <taxon>Embryophyta</taxon>
        <taxon>Tracheophyta</taxon>
        <taxon>Spermatophyta</taxon>
        <taxon>Magnoliopsida</taxon>
        <taxon>eudicotyledons</taxon>
        <taxon>Gunneridae</taxon>
        <taxon>Pentapetalae</taxon>
        <taxon>rosids</taxon>
        <taxon>malvids</taxon>
        <taxon>Malvales</taxon>
        <taxon>Malvaceae</taxon>
        <taxon>Malvoideae</taxon>
        <taxon>Gossypium</taxon>
    </lineage>
</organism>
<accession>A0A0B0MC41</accession>
<comment type="caution">
    <text evidence="1">The sequence shown here is derived from an EMBL/GenBank/DDBJ whole genome shotgun (WGS) entry which is preliminary data.</text>
</comment>
<reference evidence="2" key="1">
    <citation type="submission" date="2014-09" db="EMBL/GenBank/DDBJ databases">
        <authorList>
            <person name="Mudge J."/>
            <person name="Ramaraj T."/>
            <person name="Lindquist I.E."/>
            <person name="Bharti A.K."/>
            <person name="Sundararajan A."/>
            <person name="Cameron C.T."/>
            <person name="Woodward J.E."/>
            <person name="May G.D."/>
            <person name="Brubaker C."/>
            <person name="Broadhvest J."/>
            <person name="Wilkins T.A."/>
        </authorList>
    </citation>
    <scope>NUCLEOTIDE SEQUENCE</scope>
    <source>
        <strain evidence="2">cv. AKA8401</strain>
    </source>
</reference>
<dbReference type="EMBL" id="JRRC01021738">
    <property type="protein sequence ID" value="KHF97921.1"/>
    <property type="molecule type" value="Genomic_DNA"/>
</dbReference>
<name>A0A0B0MC41_GOSAR</name>
<gene>
    <name evidence="1" type="ORF">F383_37303</name>
</gene>
<protein>
    <submittedName>
        <fullName evidence="1">Uncharacterized protein</fullName>
    </submittedName>
</protein>
<evidence type="ECO:0000313" key="2">
    <source>
        <dbReference type="Proteomes" id="UP000032142"/>
    </source>
</evidence>